<evidence type="ECO:0000313" key="2">
    <source>
        <dbReference type="Proteomes" id="UP000188243"/>
    </source>
</evidence>
<protein>
    <recommendedName>
        <fullName evidence="3">DUF2835 domain-containing protein</fullName>
    </recommendedName>
</protein>
<dbReference type="Proteomes" id="UP000188243">
    <property type="component" value="Chromosome"/>
</dbReference>
<organism evidence="1 2">
    <name type="scientific">Pseudoalteromonas aliena</name>
    <dbReference type="NCBI Taxonomy" id="247523"/>
    <lineage>
        <taxon>Bacteria</taxon>
        <taxon>Pseudomonadati</taxon>
        <taxon>Pseudomonadota</taxon>
        <taxon>Gammaproteobacteria</taxon>
        <taxon>Alteromonadales</taxon>
        <taxon>Pseudoalteromonadaceae</taxon>
        <taxon>Pseudoalteromonas</taxon>
    </lineage>
</organism>
<evidence type="ECO:0008006" key="3">
    <source>
        <dbReference type="Google" id="ProtNLM"/>
    </source>
</evidence>
<dbReference type="RefSeq" id="WP_077537783.1">
    <property type="nucleotide sequence ID" value="NZ_CANLYY010000004.1"/>
</dbReference>
<name>A0A1Q2H194_9GAMM</name>
<dbReference type="InterPro" id="IPR021363">
    <property type="entry name" value="DUF2835"/>
</dbReference>
<evidence type="ECO:0000313" key="1">
    <source>
        <dbReference type="EMBL" id="AQQ01130.1"/>
    </source>
</evidence>
<sequence length="73" mass="8709">MIEYYFNLTLSYNDCMDYYHGRFSSLQVVEDGGKRIRFSANHLRPYISSLGIRGRFRILLTPENKFIRIERVA</sequence>
<reference evidence="1 2" key="1">
    <citation type="submission" date="2017-02" db="EMBL/GenBank/DDBJ databases">
        <title>Complete genome sequence of the cold-active Pseudoalteromonas aliena strain EH1 isolated from Arctic seawater.</title>
        <authorList>
            <person name="Kim E."/>
            <person name="Heo E."/>
            <person name="Kim H."/>
            <person name="Kim D."/>
        </authorList>
    </citation>
    <scope>NUCLEOTIDE SEQUENCE [LARGE SCALE GENOMIC DNA]</scope>
    <source>
        <strain evidence="1 2">EH1</strain>
    </source>
</reference>
<dbReference type="Pfam" id="PF11197">
    <property type="entry name" value="DUF2835"/>
    <property type="match status" value="1"/>
</dbReference>
<accession>A0A1Q2H194</accession>
<dbReference type="AlphaFoldDB" id="A0A1Q2H194"/>
<gene>
    <name evidence="1" type="ORF">B0W48_15955</name>
</gene>
<proteinExistence type="predicted"/>
<dbReference type="KEGG" id="paln:B0W48_15955"/>
<dbReference type="EMBL" id="CP019628">
    <property type="protein sequence ID" value="AQQ01130.1"/>
    <property type="molecule type" value="Genomic_DNA"/>
</dbReference>
<dbReference type="STRING" id="247523.B0W48_15955"/>